<sequence>MRNCVLLDPIKHANCKNLQWETDAYHTKNDQSWLQHLKFTIQTTMKKAKEHLKSKVSRTLTCIQDETLYIWYYVL</sequence>
<name>A0A6L2N382_TANCI</name>
<gene>
    <name evidence="1" type="ORF">Tci_052017</name>
</gene>
<accession>A0A6L2N382</accession>
<protein>
    <submittedName>
        <fullName evidence="1">Uncharacterized protein</fullName>
    </submittedName>
</protein>
<organism evidence="1">
    <name type="scientific">Tanacetum cinerariifolium</name>
    <name type="common">Dalmatian daisy</name>
    <name type="synonym">Chrysanthemum cinerariifolium</name>
    <dbReference type="NCBI Taxonomy" id="118510"/>
    <lineage>
        <taxon>Eukaryota</taxon>
        <taxon>Viridiplantae</taxon>
        <taxon>Streptophyta</taxon>
        <taxon>Embryophyta</taxon>
        <taxon>Tracheophyta</taxon>
        <taxon>Spermatophyta</taxon>
        <taxon>Magnoliopsida</taxon>
        <taxon>eudicotyledons</taxon>
        <taxon>Gunneridae</taxon>
        <taxon>Pentapetalae</taxon>
        <taxon>asterids</taxon>
        <taxon>campanulids</taxon>
        <taxon>Asterales</taxon>
        <taxon>Asteraceae</taxon>
        <taxon>Asteroideae</taxon>
        <taxon>Anthemideae</taxon>
        <taxon>Anthemidinae</taxon>
        <taxon>Tanacetum</taxon>
    </lineage>
</organism>
<dbReference type="EMBL" id="BKCJ010007998">
    <property type="protein sequence ID" value="GEU80039.1"/>
    <property type="molecule type" value="Genomic_DNA"/>
</dbReference>
<reference evidence="1" key="1">
    <citation type="journal article" date="2019" name="Sci. Rep.">
        <title>Draft genome of Tanacetum cinerariifolium, the natural source of mosquito coil.</title>
        <authorList>
            <person name="Yamashiro T."/>
            <person name="Shiraishi A."/>
            <person name="Satake H."/>
            <person name="Nakayama K."/>
        </authorList>
    </citation>
    <scope>NUCLEOTIDE SEQUENCE</scope>
</reference>
<proteinExistence type="predicted"/>
<evidence type="ECO:0000313" key="1">
    <source>
        <dbReference type="EMBL" id="GEU80039.1"/>
    </source>
</evidence>
<comment type="caution">
    <text evidence="1">The sequence shown here is derived from an EMBL/GenBank/DDBJ whole genome shotgun (WGS) entry which is preliminary data.</text>
</comment>
<dbReference type="AlphaFoldDB" id="A0A6L2N382"/>